<dbReference type="GO" id="GO:0071949">
    <property type="term" value="F:FAD binding"/>
    <property type="evidence" value="ECO:0007669"/>
    <property type="project" value="InterPro"/>
</dbReference>
<dbReference type="AlphaFoldDB" id="A0A7X6MBZ9"/>
<dbReference type="GO" id="GO:0016491">
    <property type="term" value="F:oxidoreductase activity"/>
    <property type="evidence" value="ECO:0007669"/>
    <property type="project" value="UniProtKB-KW"/>
</dbReference>
<dbReference type="PANTHER" id="PTHR43476">
    <property type="entry name" value="3-(3-HYDROXY-PHENYL)PROPIONATE/3-HYDROXYCINNAMIC ACID HYDROXYLASE"/>
    <property type="match status" value="1"/>
</dbReference>
<keyword evidence="5" id="KW-1185">Reference proteome</keyword>
<dbReference type="EMBL" id="JAAXPG010000004">
    <property type="protein sequence ID" value="NKY97168.1"/>
    <property type="molecule type" value="Genomic_DNA"/>
</dbReference>
<keyword evidence="1" id="KW-0560">Oxidoreductase</keyword>
<evidence type="ECO:0000313" key="4">
    <source>
        <dbReference type="EMBL" id="NKY97168.1"/>
    </source>
</evidence>
<reference evidence="4 5" key="1">
    <citation type="submission" date="2020-04" db="EMBL/GenBank/DDBJ databases">
        <title>MicrobeNet Type strains.</title>
        <authorList>
            <person name="Nicholson A.C."/>
        </authorList>
    </citation>
    <scope>NUCLEOTIDE SEQUENCE [LARGE SCALE GENOMIC DNA]</scope>
    <source>
        <strain evidence="4 5">ATCC 23612</strain>
    </source>
</reference>
<feature type="region of interest" description="Disordered" evidence="2">
    <location>
        <begin position="1"/>
        <end position="21"/>
    </location>
</feature>
<evidence type="ECO:0000256" key="1">
    <source>
        <dbReference type="ARBA" id="ARBA00023002"/>
    </source>
</evidence>
<accession>A0A7X6MBZ9</accession>
<evidence type="ECO:0000259" key="3">
    <source>
        <dbReference type="Pfam" id="PF01494"/>
    </source>
</evidence>
<dbReference type="PANTHER" id="PTHR43476:SF5">
    <property type="entry name" value="FAD-DEPENDENT MONOOXYGENASE"/>
    <property type="match status" value="1"/>
</dbReference>
<dbReference type="InterPro" id="IPR050631">
    <property type="entry name" value="PheA/TfdB_FAD_monoxygenase"/>
</dbReference>
<feature type="compositionally biased region" description="Polar residues" evidence="2">
    <location>
        <begin position="1"/>
        <end position="19"/>
    </location>
</feature>
<dbReference type="NCBIfam" id="NF004834">
    <property type="entry name" value="PRK06185.1-3"/>
    <property type="match status" value="1"/>
</dbReference>
<dbReference type="Gene3D" id="3.50.50.60">
    <property type="entry name" value="FAD/NAD(P)-binding domain"/>
    <property type="match status" value="2"/>
</dbReference>
<proteinExistence type="predicted"/>
<comment type="caution">
    <text evidence="4">The sequence shown here is derived from an EMBL/GenBank/DDBJ whole genome shotgun (WGS) entry which is preliminary data.</text>
</comment>
<dbReference type="PRINTS" id="PR00420">
    <property type="entry name" value="RNGMNOXGNASE"/>
</dbReference>
<dbReference type="Proteomes" id="UP000553209">
    <property type="component" value="Unassembled WGS sequence"/>
</dbReference>
<feature type="domain" description="FAD-binding" evidence="3">
    <location>
        <begin position="15"/>
        <end position="334"/>
    </location>
</feature>
<evidence type="ECO:0000256" key="2">
    <source>
        <dbReference type="SAM" id="MobiDB-lite"/>
    </source>
</evidence>
<sequence>MPLSNPSQPRTSRGETTVAVSGGGPAGMMLGLLLARAGVDVTVLEKHADFFNDFRGDTVHPSTLQVLEDIGLGEEVNRIPHRKVRKVTVGSEHAGTIEADLGSVPGSHPYISMIPQWDFLDMLAREARRYPNFRLLMNATSTLLLRKGDAVRGVEYTDPEGTHRLRSVLTVSADGRNSRLREFAGLRPRRLGSPMDVLWLRVSRASEQVEGLNGRTGEGTMAFAIDRGDYWQIAYVIRKGGFDALRREPVERLQERLRELLPFLGDRVSEVSDWEKVALLNVGLDRLERWYTPGYLCIGDAAHAMTPVGGVGINLAVQDAVAAANILAGPLSRAQRHPDRFERTFNPEFLARVQRRRWFPDTGTQRVQQFIQRELFGQVIPRPESEPDASAPGSSAPDSSLTRAVLSSETGSKAATWLYSRIITRVMMRGLRPETVTSPSRPELVVP</sequence>
<dbReference type="InterPro" id="IPR036188">
    <property type="entry name" value="FAD/NAD-bd_sf"/>
</dbReference>
<organism evidence="4 5">
    <name type="scientific">Nocardiopsis alborubida</name>
    <dbReference type="NCBI Taxonomy" id="146802"/>
    <lineage>
        <taxon>Bacteria</taxon>
        <taxon>Bacillati</taxon>
        <taxon>Actinomycetota</taxon>
        <taxon>Actinomycetes</taxon>
        <taxon>Streptosporangiales</taxon>
        <taxon>Nocardiopsidaceae</taxon>
        <taxon>Nocardiopsis</taxon>
    </lineage>
</organism>
<gene>
    <name evidence="4" type="ORF">HGB44_05705</name>
</gene>
<feature type="compositionally biased region" description="Low complexity" evidence="2">
    <location>
        <begin position="388"/>
        <end position="400"/>
    </location>
</feature>
<dbReference type="SUPFAM" id="SSF51905">
    <property type="entry name" value="FAD/NAD(P)-binding domain"/>
    <property type="match status" value="1"/>
</dbReference>
<protein>
    <submittedName>
        <fullName evidence="4">FAD-dependent oxidoreductase</fullName>
    </submittedName>
</protein>
<dbReference type="Pfam" id="PF01494">
    <property type="entry name" value="FAD_binding_3"/>
    <property type="match status" value="1"/>
</dbReference>
<evidence type="ECO:0000313" key="5">
    <source>
        <dbReference type="Proteomes" id="UP000553209"/>
    </source>
</evidence>
<dbReference type="RefSeq" id="WP_061082448.1">
    <property type="nucleotide sequence ID" value="NZ_JAAXPG010000004.1"/>
</dbReference>
<feature type="region of interest" description="Disordered" evidence="2">
    <location>
        <begin position="382"/>
        <end position="407"/>
    </location>
</feature>
<name>A0A7X6MBZ9_9ACTN</name>
<dbReference type="InterPro" id="IPR002938">
    <property type="entry name" value="FAD-bd"/>
</dbReference>